<evidence type="ECO:0000256" key="1">
    <source>
        <dbReference type="ARBA" id="ARBA00004875"/>
    </source>
</evidence>
<dbReference type="CDD" id="cd02021">
    <property type="entry name" value="GntK"/>
    <property type="match status" value="1"/>
</dbReference>
<protein>
    <recommendedName>
        <fullName evidence="3 9">Gluconokinase</fullName>
        <ecNumber evidence="3 9">2.7.1.12</ecNumber>
    </recommendedName>
</protein>
<reference evidence="10" key="2">
    <citation type="submission" date="2021-01" db="EMBL/GenBank/DDBJ databases">
        <authorList>
            <person name="Schikora-Tamarit M.A."/>
        </authorList>
    </citation>
    <scope>NUCLEOTIDE SEQUENCE</scope>
    <source>
        <strain evidence="10">NCAIM Y.01608</strain>
    </source>
</reference>
<comment type="caution">
    <text evidence="10">The sequence shown here is derived from an EMBL/GenBank/DDBJ whole genome shotgun (WGS) entry which is preliminary data.</text>
</comment>
<dbReference type="GO" id="GO:0005524">
    <property type="term" value="F:ATP binding"/>
    <property type="evidence" value="ECO:0007669"/>
    <property type="project" value="UniProtKB-KW"/>
</dbReference>
<comment type="similarity">
    <text evidence="2 9">Belongs to the gluconokinase GntK/GntV family.</text>
</comment>
<dbReference type="InterPro" id="IPR027417">
    <property type="entry name" value="P-loop_NTPase"/>
</dbReference>
<dbReference type="EMBL" id="JAEUBD010001266">
    <property type="protein sequence ID" value="KAH3662735.1"/>
    <property type="molecule type" value="Genomic_DNA"/>
</dbReference>
<organism evidence="10 11">
    <name type="scientific">Ogataea polymorpha</name>
    <dbReference type="NCBI Taxonomy" id="460523"/>
    <lineage>
        <taxon>Eukaryota</taxon>
        <taxon>Fungi</taxon>
        <taxon>Dikarya</taxon>
        <taxon>Ascomycota</taxon>
        <taxon>Saccharomycotina</taxon>
        <taxon>Pichiomycetes</taxon>
        <taxon>Pichiales</taxon>
        <taxon>Pichiaceae</taxon>
        <taxon>Ogataea</taxon>
    </lineage>
</organism>
<evidence type="ECO:0000256" key="3">
    <source>
        <dbReference type="ARBA" id="ARBA00012054"/>
    </source>
</evidence>
<dbReference type="PANTHER" id="PTHR43442:SF3">
    <property type="entry name" value="GLUCONOKINASE-RELATED"/>
    <property type="match status" value="1"/>
</dbReference>
<evidence type="ECO:0000256" key="9">
    <source>
        <dbReference type="RuleBase" id="RU363066"/>
    </source>
</evidence>
<dbReference type="Gene3D" id="3.40.50.300">
    <property type="entry name" value="P-loop containing nucleotide triphosphate hydrolases"/>
    <property type="match status" value="1"/>
</dbReference>
<reference evidence="10" key="1">
    <citation type="journal article" date="2021" name="Open Biol.">
        <title>Shared evolutionary footprints suggest mitochondrial oxidative damage underlies multiple complex I losses in fungi.</title>
        <authorList>
            <person name="Schikora-Tamarit M.A."/>
            <person name="Marcet-Houben M."/>
            <person name="Nosek J."/>
            <person name="Gabaldon T."/>
        </authorList>
    </citation>
    <scope>NUCLEOTIDE SEQUENCE</scope>
    <source>
        <strain evidence="10">NCAIM Y.01608</strain>
    </source>
</reference>
<name>A0A9P8T294_9ASCO</name>
<keyword evidence="7 9" id="KW-0067">ATP-binding</keyword>
<keyword evidence="5 9" id="KW-0547">Nucleotide-binding</keyword>
<keyword evidence="11" id="KW-1185">Reference proteome</keyword>
<evidence type="ECO:0000256" key="4">
    <source>
        <dbReference type="ARBA" id="ARBA00022679"/>
    </source>
</evidence>
<evidence type="ECO:0000256" key="6">
    <source>
        <dbReference type="ARBA" id="ARBA00022777"/>
    </source>
</evidence>
<dbReference type="InterPro" id="IPR006001">
    <property type="entry name" value="Therm_gnt_kin"/>
</dbReference>
<gene>
    <name evidence="10" type="ORF">OGATHE_004311</name>
</gene>
<dbReference type="EC" id="2.7.1.12" evidence="3 9"/>
<dbReference type="NCBIfam" id="TIGR01313">
    <property type="entry name" value="therm_gnt_kin"/>
    <property type="match status" value="1"/>
</dbReference>
<keyword evidence="6 9" id="KW-0418">Kinase</keyword>
<dbReference type="GO" id="GO:0005737">
    <property type="term" value="C:cytoplasm"/>
    <property type="evidence" value="ECO:0007669"/>
    <property type="project" value="TreeGrafter"/>
</dbReference>
<dbReference type="GO" id="GO:0046316">
    <property type="term" value="F:gluconokinase activity"/>
    <property type="evidence" value="ECO:0007669"/>
    <property type="project" value="UniProtKB-EC"/>
</dbReference>
<evidence type="ECO:0000313" key="11">
    <source>
        <dbReference type="Proteomes" id="UP000788993"/>
    </source>
</evidence>
<evidence type="ECO:0000313" key="10">
    <source>
        <dbReference type="EMBL" id="KAH3662735.1"/>
    </source>
</evidence>
<proteinExistence type="inferred from homology"/>
<dbReference type="PANTHER" id="PTHR43442">
    <property type="entry name" value="GLUCONOKINASE-RELATED"/>
    <property type="match status" value="1"/>
</dbReference>
<evidence type="ECO:0000256" key="2">
    <source>
        <dbReference type="ARBA" id="ARBA00008420"/>
    </source>
</evidence>
<comment type="catalytic activity">
    <reaction evidence="8 9">
        <text>D-gluconate + ATP = 6-phospho-D-gluconate + ADP + H(+)</text>
        <dbReference type="Rhea" id="RHEA:19433"/>
        <dbReference type="ChEBI" id="CHEBI:15378"/>
        <dbReference type="ChEBI" id="CHEBI:18391"/>
        <dbReference type="ChEBI" id="CHEBI:30616"/>
        <dbReference type="ChEBI" id="CHEBI:58759"/>
        <dbReference type="ChEBI" id="CHEBI:456216"/>
        <dbReference type="EC" id="2.7.1.12"/>
    </reaction>
</comment>
<dbReference type="Pfam" id="PF13238">
    <property type="entry name" value="AAA_18"/>
    <property type="match status" value="1"/>
</dbReference>
<keyword evidence="4 9" id="KW-0808">Transferase</keyword>
<sequence length="310" mass="34218">MATSCSTSGTAETSPQRCISLACAPKITFVHADPLNGSPIIWISSTTTTSNGSLIGIISMVPEVRPALFPYLSASRRTSSPVIRLHLMPLLWNFSKTSLASSQTQHYGTNIFQMQVCIYFSCTSIDSSVGKMAILIVVGGPSGTGKSTVGERLSRDLDCPYVEGDLYHPQPNIDKMSQGIPLTDDDRWAWLEKLTKVGVDAIGEAGTAVVTCSMLKLKYRDYIKKVAKLEKPDIKVLMLFLYNDYDIIYQRMSQRAGHFMKSSMLKSQFDDMEVPKNEEGAYAIYCGEKSQEAIGEEVLQIARQVIATRE</sequence>
<accession>A0A9P8T294</accession>
<evidence type="ECO:0000256" key="5">
    <source>
        <dbReference type="ARBA" id="ARBA00022741"/>
    </source>
</evidence>
<comment type="pathway">
    <text evidence="1 9">Carbohydrate acid metabolism; D-gluconate degradation.</text>
</comment>
<dbReference type="SUPFAM" id="SSF52540">
    <property type="entry name" value="P-loop containing nucleoside triphosphate hydrolases"/>
    <property type="match status" value="1"/>
</dbReference>
<evidence type="ECO:0000256" key="7">
    <source>
        <dbReference type="ARBA" id="ARBA00022840"/>
    </source>
</evidence>
<dbReference type="GO" id="GO:0005975">
    <property type="term" value="P:carbohydrate metabolic process"/>
    <property type="evidence" value="ECO:0007669"/>
    <property type="project" value="InterPro"/>
</dbReference>
<dbReference type="Proteomes" id="UP000788993">
    <property type="component" value="Unassembled WGS sequence"/>
</dbReference>
<dbReference type="AlphaFoldDB" id="A0A9P8T294"/>
<evidence type="ECO:0000256" key="8">
    <source>
        <dbReference type="ARBA" id="ARBA00048090"/>
    </source>
</evidence>